<comment type="caution">
    <text evidence="1">The sequence shown here is derived from an EMBL/GenBank/DDBJ whole genome shotgun (WGS) entry which is preliminary data.</text>
</comment>
<keyword evidence="2" id="KW-1185">Reference proteome</keyword>
<sequence>MKTIQPPAPPPAAVIPTSNNVNQIDHTLVGQAVTCVIDGIFDNGYLLSTRMGPNNTILRGIVFQQGHICPVMPANDVAPHVEMCTRGEFPIPPSNPRNQIQFCTPESACAKQTQPVAMQNYQNTPSMVTGGSSTSAPQESLRLVEQDDVMQVFEVSKAVEDHQERQDCDQRAKNDHVVGSDPTAESFPESGTMIQGVQIQAGNLNSEFTMAAAIAAPQATESLQPVSQDMVQDEGDHKAMEREPVVNDASPNEPCVNELDGKNPEVITPVEPVMEIPPSMGKDGVHQESKEQTGEVSNVDANQDPSREVAVDLSLSNFHEI</sequence>
<dbReference type="Proteomes" id="UP001055879">
    <property type="component" value="Linkage Group LG10"/>
</dbReference>
<accession>A0ACB8ZPR9</accession>
<dbReference type="EMBL" id="CM042056">
    <property type="protein sequence ID" value="KAI3698125.1"/>
    <property type="molecule type" value="Genomic_DNA"/>
</dbReference>
<reference evidence="1 2" key="2">
    <citation type="journal article" date="2022" name="Mol. Ecol. Resour.">
        <title>The genomes of chicory, endive, great burdock and yacon provide insights into Asteraceae paleo-polyploidization history and plant inulin production.</title>
        <authorList>
            <person name="Fan W."/>
            <person name="Wang S."/>
            <person name="Wang H."/>
            <person name="Wang A."/>
            <person name="Jiang F."/>
            <person name="Liu H."/>
            <person name="Zhao H."/>
            <person name="Xu D."/>
            <person name="Zhang Y."/>
        </authorList>
    </citation>
    <scope>NUCLEOTIDE SEQUENCE [LARGE SCALE GENOMIC DNA]</scope>
    <source>
        <strain evidence="2">cv. Niubang</strain>
    </source>
</reference>
<evidence type="ECO:0000313" key="1">
    <source>
        <dbReference type="EMBL" id="KAI3698125.1"/>
    </source>
</evidence>
<reference evidence="2" key="1">
    <citation type="journal article" date="2022" name="Mol. Ecol. Resour.">
        <title>The genomes of chicory, endive, great burdock and yacon provide insights into Asteraceae palaeo-polyploidization history and plant inulin production.</title>
        <authorList>
            <person name="Fan W."/>
            <person name="Wang S."/>
            <person name="Wang H."/>
            <person name="Wang A."/>
            <person name="Jiang F."/>
            <person name="Liu H."/>
            <person name="Zhao H."/>
            <person name="Xu D."/>
            <person name="Zhang Y."/>
        </authorList>
    </citation>
    <scope>NUCLEOTIDE SEQUENCE [LARGE SCALE GENOMIC DNA]</scope>
    <source>
        <strain evidence="2">cv. Niubang</strain>
    </source>
</reference>
<protein>
    <submittedName>
        <fullName evidence="1">Uncharacterized protein</fullName>
    </submittedName>
</protein>
<evidence type="ECO:0000313" key="2">
    <source>
        <dbReference type="Proteomes" id="UP001055879"/>
    </source>
</evidence>
<organism evidence="1 2">
    <name type="scientific">Arctium lappa</name>
    <name type="common">Greater burdock</name>
    <name type="synonym">Lappa major</name>
    <dbReference type="NCBI Taxonomy" id="4217"/>
    <lineage>
        <taxon>Eukaryota</taxon>
        <taxon>Viridiplantae</taxon>
        <taxon>Streptophyta</taxon>
        <taxon>Embryophyta</taxon>
        <taxon>Tracheophyta</taxon>
        <taxon>Spermatophyta</taxon>
        <taxon>Magnoliopsida</taxon>
        <taxon>eudicotyledons</taxon>
        <taxon>Gunneridae</taxon>
        <taxon>Pentapetalae</taxon>
        <taxon>asterids</taxon>
        <taxon>campanulids</taxon>
        <taxon>Asterales</taxon>
        <taxon>Asteraceae</taxon>
        <taxon>Carduoideae</taxon>
        <taxon>Cardueae</taxon>
        <taxon>Arctiinae</taxon>
        <taxon>Arctium</taxon>
    </lineage>
</organism>
<name>A0ACB8ZPR9_ARCLA</name>
<proteinExistence type="predicted"/>
<gene>
    <name evidence="1" type="ORF">L6452_31237</name>
</gene>